<evidence type="ECO:0000256" key="8">
    <source>
        <dbReference type="PROSITE-ProRule" id="PRU00176"/>
    </source>
</evidence>
<dbReference type="SUPFAM" id="SSF54928">
    <property type="entry name" value="RNA-binding domain, RBD"/>
    <property type="match status" value="2"/>
</dbReference>
<dbReference type="PROSITE" id="PS51309">
    <property type="entry name" value="PABC"/>
    <property type="match status" value="1"/>
</dbReference>
<evidence type="ECO:0000256" key="2">
    <source>
        <dbReference type="ARBA" id="ARBA00004496"/>
    </source>
</evidence>
<dbReference type="Gene3D" id="1.10.1900.10">
    <property type="entry name" value="c-terminal domain of poly(a) binding protein"/>
    <property type="match status" value="1"/>
</dbReference>
<evidence type="ECO:0000259" key="11">
    <source>
        <dbReference type="PROSITE" id="PS51309"/>
    </source>
</evidence>
<dbReference type="KEGG" id="dpte:113788694"/>
<evidence type="ECO:0000313" key="13">
    <source>
        <dbReference type="RefSeq" id="XP_027193960.1"/>
    </source>
</evidence>
<evidence type="ECO:0000256" key="9">
    <source>
        <dbReference type="SAM" id="MobiDB-lite"/>
    </source>
</evidence>
<keyword evidence="7" id="KW-0539">Nucleus</keyword>
<dbReference type="GO" id="GO:0003723">
    <property type="term" value="F:RNA binding"/>
    <property type="evidence" value="ECO:0007669"/>
    <property type="project" value="UniProtKB-UniRule"/>
</dbReference>
<feature type="domain" description="RRM" evidence="10">
    <location>
        <begin position="14"/>
        <end position="92"/>
    </location>
</feature>
<evidence type="ECO:0000256" key="6">
    <source>
        <dbReference type="ARBA" id="ARBA00022884"/>
    </source>
</evidence>
<evidence type="ECO:0000256" key="3">
    <source>
        <dbReference type="ARBA" id="ARBA00008557"/>
    </source>
</evidence>
<dbReference type="OMA" id="SEIIYML"/>
<feature type="domain" description="PABC" evidence="11">
    <location>
        <begin position="349"/>
        <end position="426"/>
    </location>
</feature>
<evidence type="ECO:0000256" key="1">
    <source>
        <dbReference type="ARBA" id="ARBA00004123"/>
    </source>
</evidence>
<feature type="region of interest" description="Disordered" evidence="9">
    <location>
        <begin position="288"/>
        <end position="317"/>
    </location>
</feature>
<dbReference type="Proteomes" id="UP000515146">
    <property type="component" value="Unplaced"/>
</dbReference>
<sequence length="428" mass="48023">MSSSGFNLQNVASTSLFVGDLSPSVNETTLYTIFNTVGPVASIKICRDVQTRNSLGYGYVNYHSLSDAEKAIKELNYSLIEGTPCRIMWSQRDPSIRMKNDSNLYIRNIEKSIETKDLHNAFYKFGTILSCKIATDVNGKSLGYGFVHYANAEAATKAIKEMNGYKLGNKCIEVMLFLNREKKGDGKAKNFTNIYVKDFNPSWTEKELRSVFEKMGTITSLYYSVDHLSRPFACINFESHEAAKKSIDELHGKFCDELISKEVEDNKTESETFAKDVLQIESASTNEISNGNVSSTEAKVSDSKETSSNSASEKKESIYSEKLAENNLASSSSIDDATDEDQTITRNNYESTKNVLQKVRSDKDNKKWFGEQLFPLVFNYQPDLAAKLTGMLLELNDIELKKLIIHDIALREKINEALAVLNDAKNRA</sequence>
<dbReference type="FunFam" id="3.30.70.330:FF:000651">
    <property type="entry name" value="Poly(A) binding protein cytoplasmic 1 like"/>
    <property type="match status" value="1"/>
</dbReference>
<feature type="domain" description="RRM" evidence="10">
    <location>
        <begin position="192"/>
        <end position="270"/>
    </location>
</feature>
<accession>A0A6P6XKB7</accession>
<keyword evidence="6 8" id="KW-0694">RNA-binding</keyword>
<dbReference type="OrthoDB" id="19742at2759"/>
<dbReference type="InterPro" id="IPR002004">
    <property type="entry name" value="PABP_HYD_C"/>
</dbReference>
<keyword evidence="5" id="KW-0677">Repeat</keyword>
<dbReference type="SMART" id="SM00360">
    <property type="entry name" value="RRM"/>
    <property type="match status" value="3"/>
</dbReference>
<dbReference type="InParanoid" id="A0A6P6XKB7"/>
<proteinExistence type="inferred from homology"/>
<dbReference type="InterPro" id="IPR036053">
    <property type="entry name" value="PABP-dom"/>
</dbReference>
<evidence type="ECO:0000256" key="4">
    <source>
        <dbReference type="ARBA" id="ARBA00022490"/>
    </source>
</evidence>
<dbReference type="Pfam" id="PF00658">
    <property type="entry name" value="MLLE"/>
    <property type="match status" value="1"/>
</dbReference>
<keyword evidence="4" id="KW-0963">Cytoplasm</keyword>
<feature type="domain" description="RRM" evidence="10">
    <location>
        <begin position="102"/>
        <end position="179"/>
    </location>
</feature>
<name>A0A6P6XKB7_DERPT</name>
<evidence type="ECO:0000256" key="7">
    <source>
        <dbReference type="ARBA" id="ARBA00023242"/>
    </source>
</evidence>
<dbReference type="InterPro" id="IPR035979">
    <property type="entry name" value="RBD_domain_sf"/>
</dbReference>
<evidence type="ECO:0000256" key="5">
    <source>
        <dbReference type="ARBA" id="ARBA00022737"/>
    </source>
</evidence>
<dbReference type="SMART" id="SM00517">
    <property type="entry name" value="PolyA"/>
    <property type="match status" value="1"/>
</dbReference>
<dbReference type="InterPro" id="IPR000504">
    <property type="entry name" value="RRM_dom"/>
</dbReference>
<keyword evidence="12" id="KW-1185">Reference proteome</keyword>
<evidence type="ECO:0000259" key="10">
    <source>
        <dbReference type="PROSITE" id="PS50102"/>
    </source>
</evidence>
<organism evidence="12 13">
    <name type="scientific">Dermatophagoides pteronyssinus</name>
    <name type="common">European house dust mite</name>
    <dbReference type="NCBI Taxonomy" id="6956"/>
    <lineage>
        <taxon>Eukaryota</taxon>
        <taxon>Metazoa</taxon>
        <taxon>Ecdysozoa</taxon>
        <taxon>Arthropoda</taxon>
        <taxon>Chelicerata</taxon>
        <taxon>Arachnida</taxon>
        <taxon>Acari</taxon>
        <taxon>Acariformes</taxon>
        <taxon>Sarcoptiformes</taxon>
        <taxon>Astigmata</taxon>
        <taxon>Psoroptidia</taxon>
        <taxon>Analgoidea</taxon>
        <taxon>Pyroglyphidae</taxon>
        <taxon>Dermatophagoidinae</taxon>
        <taxon>Dermatophagoides</taxon>
    </lineage>
</organism>
<dbReference type="RefSeq" id="XP_027193960.1">
    <property type="nucleotide sequence ID" value="XM_027338159.1"/>
</dbReference>
<dbReference type="PANTHER" id="PTHR24012">
    <property type="entry name" value="RNA BINDING PROTEIN"/>
    <property type="match status" value="1"/>
</dbReference>
<dbReference type="GO" id="GO:0005634">
    <property type="term" value="C:nucleus"/>
    <property type="evidence" value="ECO:0007669"/>
    <property type="project" value="UniProtKB-SubCell"/>
</dbReference>
<comment type="similarity">
    <text evidence="3">Belongs to the polyadenylate-binding protein type-1 family.</text>
</comment>
<gene>
    <name evidence="13" type="primary">LOC113788694</name>
</gene>
<dbReference type="SUPFAM" id="SSF63570">
    <property type="entry name" value="PABC (PABP) domain"/>
    <property type="match status" value="1"/>
</dbReference>
<dbReference type="InterPro" id="IPR012677">
    <property type="entry name" value="Nucleotide-bd_a/b_plait_sf"/>
</dbReference>
<evidence type="ECO:0000313" key="12">
    <source>
        <dbReference type="Proteomes" id="UP000515146"/>
    </source>
</evidence>
<protein>
    <submittedName>
        <fullName evidence="13">Polyadenylate-binding protein, cytoplasmic and nuclear-like</fullName>
    </submittedName>
</protein>
<comment type="subcellular location">
    <subcellularLocation>
        <location evidence="2">Cytoplasm</location>
    </subcellularLocation>
    <subcellularLocation>
        <location evidence="1">Nucleus</location>
    </subcellularLocation>
</comment>
<reference evidence="13" key="1">
    <citation type="submission" date="2025-08" db="UniProtKB">
        <authorList>
            <consortium name="RefSeq"/>
        </authorList>
    </citation>
    <scope>IDENTIFICATION</scope>
    <source>
        <strain evidence="13">Airmid</strain>
    </source>
</reference>
<dbReference type="PROSITE" id="PS50102">
    <property type="entry name" value="RRM"/>
    <property type="match status" value="3"/>
</dbReference>
<dbReference type="AlphaFoldDB" id="A0A6P6XKB7"/>
<dbReference type="Gene3D" id="3.30.70.330">
    <property type="match status" value="3"/>
</dbReference>
<dbReference type="GO" id="GO:0005737">
    <property type="term" value="C:cytoplasm"/>
    <property type="evidence" value="ECO:0007669"/>
    <property type="project" value="UniProtKB-SubCell"/>
</dbReference>
<feature type="compositionally biased region" description="Polar residues" evidence="9">
    <location>
        <begin position="288"/>
        <end position="298"/>
    </location>
</feature>
<dbReference type="Pfam" id="PF00076">
    <property type="entry name" value="RRM_1"/>
    <property type="match status" value="3"/>
</dbReference>